<gene>
    <name evidence="3" type="ORF">H9655_14085</name>
</gene>
<dbReference type="Pfam" id="PF13419">
    <property type="entry name" value="HAD_2"/>
    <property type="match status" value="1"/>
</dbReference>
<dbReference type="PANTHER" id="PTHR43434">
    <property type="entry name" value="PHOSPHOGLYCOLATE PHOSPHATASE"/>
    <property type="match status" value="1"/>
</dbReference>
<keyword evidence="1 3" id="KW-0378">Hydrolase</keyword>
<dbReference type="Proteomes" id="UP000657931">
    <property type="component" value="Unassembled WGS sequence"/>
</dbReference>
<evidence type="ECO:0000256" key="1">
    <source>
        <dbReference type="ARBA" id="ARBA00022801"/>
    </source>
</evidence>
<dbReference type="InterPro" id="IPR036412">
    <property type="entry name" value="HAD-like_sf"/>
</dbReference>
<evidence type="ECO:0000313" key="3">
    <source>
        <dbReference type="EMBL" id="MBD7938158.1"/>
    </source>
</evidence>
<name>A0ABR8QRN3_9BACI</name>
<sequence>MVDSLIFDLDGTLWDSRKTVADSWNIVIRKDAEVQKELTVADLKATMGLRMHEIMEKLFPYLTKEKRESLLEALSKEELEHIRNYGGTLYPQVEETLSELAKTYQLFIVSNCQEGYIEAFYEAHGLGKYFQDFENPGRTGLSKGENIQLIMKRNNLQSSIYIGDTDGDREAAKYAGIPFVYASYGFGEVIDKDQIIEQFQDLLHMRLERG</sequence>
<keyword evidence="4" id="KW-1185">Reference proteome</keyword>
<keyword evidence="2" id="KW-0460">Magnesium</keyword>
<dbReference type="InterPro" id="IPR041492">
    <property type="entry name" value="HAD_2"/>
</dbReference>
<proteinExistence type="predicted"/>
<comment type="caution">
    <text evidence="3">The sequence shown here is derived from an EMBL/GenBank/DDBJ whole genome shotgun (WGS) entry which is preliminary data.</text>
</comment>
<dbReference type="InterPro" id="IPR006439">
    <property type="entry name" value="HAD-SF_hydro_IA"/>
</dbReference>
<evidence type="ECO:0000313" key="4">
    <source>
        <dbReference type="Proteomes" id="UP000657931"/>
    </source>
</evidence>
<dbReference type="RefSeq" id="WP_191815083.1">
    <property type="nucleotide sequence ID" value="NZ_JACSQT010000007.1"/>
</dbReference>
<evidence type="ECO:0000256" key="2">
    <source>
        <dbReference type="ARBA" id="ARBA00022842"/>
    </source>
</evidence>
<accession>A0ABR8QRN3</accession>
<dbReference type="EMBL" id="JACSQT010000007">
    <property type="protein sequence ID" value="MBD7938158.1"/>
    <property type="molecule type" value="Genomic_DNA"/>
</dbReference>
<dbReference type="SUPFAM" id="SSF56784">
    <property type="entry name" value="HAD-like"/>
    <property type="match status" value="1"/>
</dbReference>
<dbReference type="SFLD" id="SFLDS00003">
    <property type="entry name" value="Haloacid_Dehalogenase"/>
    <property type="match status" value="1"/>
</dbReference>
<protein>
    <submittedName>
        <fullName evidence="3">HAD family hydrolase</fullName>
    </submittedName>
</protein>
<dbReference type="PANTHER" id="PTHR43434:SF1">
    <property type="entry name" value="PHOSPHOGLYCOLATE PHOSPHATASE"/>
    <property type="match status" value="1"/>
</dbReference>
<dbReference type="InterPro" id="IPR023198">
    <property type="entry name" value="PGP-like_dom2"/>
</dbReference>
<dbReference type="GO" id="GO:0016787">
    <property type="term" value="F:hydrolase activity"/>
    <property type="evidence" value="ECO:0007669"/>
    <property type="project" value="UniProtKB-KW"/>
</dbReference>
<dbReference type="InterPro" id="IPR023214">
    <property type="entry name" value="HAD_sf"/>
</dbReference>
<dbReference type="InterPro" id="IPR050155">
    <property type="entry name" value="HAD-like_hydrolase_sf"/>
</dbReference>
<organism evidence="3 4">
    <name type="scientific">Cytobacillus stercorigallinarum</name>
    <dbReference type="NCBI Taxonomy" id="2762240"/>
    <lineage>
        <taxon>Bacteria</taxon>
        <taxon>Bacillati</taxon>
        <taxon>Bacillota</taxon>
        <taxon>Bacilli</taxon>
        <taxon>Bacillales</taxon>
        <taxon>Bacillaceae</taxon>
        <taxon>Cytobacillus</taxon>
    </lineage>
</organism>
<dbReference type="NCBIfam" id="TIGR01549">
    <property type="entry name" value="HAD-SF-IA-v1"/>
    <property type="match status" value="1"/>
</dbReference>
<dbReference type="Gene3D" id="1.10.150.240">
    <property type="entry name" value="Putative phosphatase, domain 2"/>
    <property type="match status" value="1"/>
</dbReference>
<dbReference type="Gene3D" id="3.40.50.1000">
    <property type="entry name" value="HAD superfamily/HAD-like"/>
    <property type="match status" value="1"/>
</dbReference>
<reference evidence="3 4" key="1">
    <citation type="submission" date="2020-08" db="EMBL/GenBank/DDBJ databases">
        <title>A Genomic Blueprint of the Chicken Gut Microbiome.</title>
        <authorList>
            <person name="Gilroy R."/>
            <person name="Ravi A."/>
            <person name="Getino M."/>
            <person name="Pursley I."/>
            <person name="Horton D.L."/>
            <person name="Alikhan N.-F."/>
            <person name="Baker D."/>
            <person name="Gharbi K."/>
            <person name="Hall N."/>
            <person name="Watson M."/>
            <person name="Adriaenssens E.M."/>
            <person name="Foster-Nyarko E."/>
            <person name="Jarju S."/>
            <person name="Secka A."/>
            <person name="Antonio M."/>
            <person name="Oren A."/>
            <person name="Chaudhuri R."/>
            <person name="La Ragione R.M."/>
            <person name="Hildebrand F."/>
            <person name="Pallen M.J."/>
        </authorList>
    </citation>
    <scope>NUCLEOTIDE SEQUENCE [LARGE SCALE GENOMIC DNA]</scope>
    <source>
        <strain evidence="3 4">Sa5YUA1</strain>
    </source>
</reference>
<dbReference type="SFLD" id="SFLDG01129">
    <property type="entry name" value="C1.5:_HAD__Beta-PGM__Phosphata"/>
    <property type="match status" value="1"/>
</dbReference>